<dbReference type="AlphaFoldDB" id="A0A0F5HQ27"/>
<evidence type="ECO:0000313" key="2">
    <source>
        <dbReference type="Proteomes" id="UP000031563"/>
    </source>
</evidence>
<protein>
    <submittedName>
        <fullName evidence="1">Uncharacterized protein</fullName>
    </submittedName>
</protein>
<accession>A0A0F5HQ27</accession>
<sequence length="39" mass="4768">MIEGDERTNAYITDVEKELRYINGIIEQEGFRYYKIIRK</sequence>
<evidence type="ECO:0000313" key="1">
    <source>
        <dbReference type="EMBL" id="KKB43376.1"/>
    </source>
</evidence>
<dbReference type="STRING" id="1221996.QY95_01621"/>
<comment type="caution">
    <text evidence="1">The sequence shown here is derived from an EMBL/GenBank/DDBJ whole genome shotgun (WGS) entry which is preliminary data.</text>
</comment>
<keyword evidence="2" id="KW-1185">Reference proteome</keyword>
<proteinExistence type="predicted"/>
<reference evidence="1" key="1">
    <citation type="submission" date="2015-02" db="EMBL/GenBank/DDBJ databases">
        <title>Genome Assembly of Bacillaceae bacterium MTCC 8252.</title>
        <authorList>
            <person name="Verma A."/>
            <person name="Khatri I."/>
            <person name="Mual P."/>
            <person name="Subramanian S."/>
            <person name="Krishnamurthi S."/>
        </authorList>
    </citation>
    <scope>NUCLEOTIDE SEQUENCE [LARGE SCALE GENOMIC DNA]</scope>
    <source>
        <strain evidence="1">MTCC 8252</strain>
    </source>
</reference>
<name>A0A0F5HQ27_BACTR</name>
<gene>
    <name evidence="1" type="ORF">QY95_01621</name>
</gene>
<organism evidence="1 2">
    <name type="scientific">Bacillus thermotolerans</name>
    <name type="common">Quasibacillus thermotolerans</name>
    <dbReference type="NCBI Taxonomy" id="1221996"/>
    <lineage>
        <taxon>Bacteria</taxon>
        <taxon>Bacillati</taxon>
        <taxon>Bacillota</taxon>
        <taxon>Bacilli</taxon>
        <taxon>Bacillales</taxon>
        <taxon>Bacillaceae</taxon>
        <taxon>Bacillus</taxon>
    </lineage>
</organism>
<dbReference type="Proteomes" id="UP000031563">
    <property type="component" value="Unassembled WGS sequence"/>
</dbReference>
<accession>A0A0F5ICY3</accession>
<dbReference type="EMBL" id="JWIR02000003">
    <property type="protein sequence ID" value="KKB43376.1"/>
    <property type="molecule type" value="Genomic_DNA"/>
</dbReference>